<gene>
    <name evidence="5" type="primary">fmt</name>
    <name evidence="8" type="ORF">J5V48_03330</name>
</gene>
<reference evidence="8 9" key="1">
    <citation type="submission" date="2021-03" db="EMBL/GenBank/DDBJ databases">
        <title>Succinivibrio sp. nov. isolated from feces of cow.</title>
        <authorList>
            <person name="Choi J.-Y."/>
        </authorList>
    </citation>
    <scope>NUCLEOTIDE SEQUENCE [LARGE SCALE GENOMIC DNA]</scope>
    <source>
        <strain evidence="8 9">AGMB01872</strain>
    </source>
</reference>
<dbReference type="InterPro" id="IPR036477">
    <property type="entry name" value="Formyl_transf_N_sf"/>
</dbReference>
<dbReference type="CDD" id="cd08704">
    <property type="entry name" value="Met_tRNA_FMT_C"/>
    <property type="match status" value="1"/>
</dbReference>
<dbReference type="EC" id="2.1.2.9" evidence="2 5"/>
<dbReference type="CDD" id="cd08646">
    <property type="entry name" value="FMT_core_Met-tRNA-FMT_N"/>
    <property type="match status" value="1"/>
</dbReference>
<keyword evidence="3 5" id="KW-0808">Transferase</keyword>
<dbReference type="PANTHER" id="PTHR11138">
    <property type="entry name" value="METHIONYL-TRNA FORMYLTRANSFERASE"/>
    <property type="match status" value="1"/>
</dbReference>
<comment type="function">
    <text evidence="5">Attaches a formyl group to the free amino group of methionyl-tRNA(fMet). The formyl group appears to play a dual role in the initiator identity of N-formylmethionyl-tRNA by promoting its recognition by IF2 and preventing the misappropriation of this tRNA by the elongation apparatus.</text>
</comment>
<evidence type="ECO:0000313" key="9">
    <source>
        <dbReference type="Proteomes" id="UP000731465"/>
    </source>
</evidence>
<dbReference type="NCBIfam" id="TIGR00460">
    <property type="entry name" value="fmt"/>
    <property type="match status" value="1"/>
</dbReference>
<comment type="catalytic activity">
    <reaction evidence="5">
        <text>L-methionyl-tRNA(fMet) + (6R)-10-formyltetrahydrofolate = N-formyl-L-methionyl-tRNA(fMet) + (6S)-5,6,7,8-tetrahydrofolate + H(+)</text>
        <dbReference type="Rhea" id="RHEA:24380"/>
        <dbReference type="Rhea" id="RHEA-COMP:9952"/>
        <dbReference type="Rhea" id="RHEA-COMP:9953"/>
        <dbReference type="ChEBI" id="CHEBI:15378"/>
        <dbReference type="ChEBI" id="CHEBI:57453"/>
        <dbReference type="ChEBI" id="CHEBI:78530"/>
        <dbReference type="ChEBI" id="CHEBI:78844"/>
        <dbReference type="ChEBI" id="CHEBI:195366"/>
        <dbReference type="EC" id="2.1.2.9"/>
    </reaction>
</comment>
<comment type="caution">
    <text evidence="8">The sequence shown here is derived from an EMBL/GenBank/DDBJ whole genome shotgun (WGS) entry which is preliminary data.</text>
</comment>
<dbReference type="InterPro" id="IPR005793">
    <property type="entry name" value="Formyl_trans_C"/>
</dbReference>
<dbReference type="PROSITE" id="PS00373">
    <property type="entry name" value="GART"/>
    <property type="match status" value="1"/>
</dbReference>
<evidence type="ECO:0000256" key="5">
    <source>
        <dbReference type="HAMAP-Rule" id="MF_00182"/>
    </source>
</evidence>
<dbReference type="InterPro" id="IPR044135">
    <property type="entry name" value="Met-tRNA-FMT_C"/>
</dbReference>
<dbReference type="Proteomes" id="UP000731465">
    <property type="component" value="Unassembled WGS sequence"/>
</dbReference>
<dbReference type="PANTHER" id="PTHR11138:SF5">
    <property type="entry name" value="METHIONYL-TRNA FORMYLTRANSFERASE, MITOCHONDRIAL"/>
    <property type="match status" value="1"/>
</dbReference>
<dbReference type="InterPro" id="IPR005794">
    <property type="entry name" value="Fmt"/>
</dbReference>
<dbReference type="EMBL" id="JAGFNY010000007">
    <property type="protein sequence ID" value="MBW7569921.1"/>
    <property type="molecule type" value="Genomic_DNA"/>
</dbReference>
<dbReference type="Pfam" id="PF02911">
    <property type="entry name" value="Formyl_trans_C"/>
    <property type="match status" value="1"/>
</dbReference>
<keyword evidence="9" id="KW-1185">Reference proteome</keyword>
<protein>
    <recommendedName>
        <fullName evidence="2 5">Methionyl-tRNA formyltransferase</fullName>
        <ecNumber evidence="2 5">2.1.2.9</ecNumber>
    </recommendedName>
</protein>
<sequence>MQNLKDKRIIFAGTPDFAAVHLQALIDNGIKPVAVYTQPDRPAGRGNKLKPSEVKVLALENGIEVRTPENFKDETDVDAFKELKADICIVVAYGVILPESIINACPFGCINVHGSILPMYRGAAPIQRALLDGQKKTGVSIMKVAKKLDAGDVYTIATLDIEDSDTSGTLFDRLANLGARTLLEALDGIFAGTLKATAQDEALATYAKKLTKEEALIDFTKTAYEVELKVRGLSPWPVAITTLDDVKYKVFHVQAVNEDSNTEPGCITKIDKDGILVSCSKGQVRLVTIQAPGKGQVKAADYARSKKDEFTIGKKFG</sequence>
<keyword evidence="4 5" id="KW-0648">Protein biosynthesis</keyword>
<name>A0ABS7DF37_9GAMM</name>
<evidence type="ECO:0000256" key="1">
    <source>
        <dbReference type="ARBA" id="ARBA00010699"/>
    </source>
</evidence>
<dbReference type="RefSeq" id="WP_219937109.1">
    <property type="nucleotide sequence ID" value="NZ_JAGFNY010000007.1"/>
</dbReference>
<evidence type="ECO:0000256" key="2">
    <source>
        <dbReference type="ARBA" id="ARBA00012261"/>
    </source>
</evidence>
<dbReference type="SUPFAM" id="SSF50486">
    <property type="entry name" value="FMT C-terminal domain-like"/>
    <property type="match status" value="1"/>
</dbReference>
<comment type="similarity">
    <text evidence="1 5">Belongs to the Fmt family.</text>
</comment>
<dbReference type="GO" id="GO:0004479">
    <property type="term" value="F:methionyl-tRNA formyltransferase activity"/>
    <property type="evidence" value="ECO:0007669"/>
    <property type="project" value="UniProtKB-EC"/>
</dbReference>
<evidence type="ECO:0000256" key="3">
    <source>
        <dbReference type="ARBA" id="ARBA00022679"/>
    </source>
</evidence>
<organism evidence="8 9">
    <name type="scientific">Succinivibrio faecicola</name>
    <dbReference type="NCBI Taxonomy" id="2820300"/>
    <lineage>
        <taxon>Bacteria</taxon>
        <taxon>Pseudomonadati</taxon>
        <taxon>Pseudomonadota</taxon>
        <taxon>Gammaproteobacteria</taxon>
        <taxon>Aeromonadales</taxon>
        <taxon>Succinivibrionaceae</taxon>
        <taxon>Succinivibrio</taxon>
    </lineage>
</organism>
<evidence type="ECO:0000313" key="8">
    <source>
        <dbReference type="EMBL" id="MBW7569921.1"/>
    </source>
</evidence>
<dbReference type="InterPro" id="IPR041711">
    <property type="entry name" value="Met-tRNA-FMT_N"/>
</dbReference>
<dbReference type="InterPro" id="IPR001555">
    <property type="entry name" value="GART_AS"/>
</dbReference>
<dbReference type="Gene3D" id="3.40.50.12230">
    <property type="match status" value="1"/>
</dbReference>
<feature type="domain" description="Formyl transferase C-terminal" evidence="7">
    <location>
        <begin position="209"/>
        <end position="306"/>
    </location>
</feature>
<evidence type="ECO:0000259" key="7">
    <source>
        <dbReference type="Pfam" id="PF02911"/>
    </source>
</evidence>
<accession>A0ABS7DF37</accession>
<evidence type="ECO:0000256" key="4">
    <source>
        <dbReference type="ARBA" id="ARBA00022917"/>
    </source>
</evidence>
<proteinExistence type="inferred from homology"/>
<evidence type="ECO:0000259" key="6">
    <source>
        <dbReference type="Pfam" id="PF00551"/>
    </source>
</evidence>
<dbReference type="Pfam" id="PF00551">
    <property type="entry name" value="Formyl_trans_N"/>
    <property type="match status" value="1"/>
</dbReference>
<dbReference type="InterPro" id="IPR011034">
    <property type="entry name" value="Formyl_transferase-like_C_sf"/>
</dbReference>
<dbReference type="SUPFAM" id="SSF53328">
    <property type="entry name" value="Formyltransferase"/>
    <property type="match status" value="1"/>
</dbReference>
<dbReference type="InterPro" id="IPR002376">
    <property type="entry name" value="Formyl_transf_N"/>
</dbReference>
<feature type="domain" description="Formyl transferase N-terminal" evidence="6">
    <location>
        <begin position="8"/>
        <end position="186"/>
    </location>
</feature>
<dbReference type="HAMAP" id="MF_00182">
    <property type="entry name" value="Formyl_trans"/>
    <property type="match status" value="1"/>
</dbReference>
<feature type="binding site" evidence="5">
    <location>
        <begin position="115"/>
        <end position="118"/>
    </location>
    <ligand>
        <name>(6S)-5,6,7,8-tetrahydrofolate</name>
        <dbReference type="ChEBI" id="CHEBI:57453"/>
    </ligand>
</feature>